<name>A0A0F7FU59_9ACTN</name>
<protein>
    <submittedName>
        <fullName evidence="2">Uncharacterized protein</fullName>
    </submittedName>
</protein>
<keyword evidence="1" id="KW-0812">Transmembrane</keyword>
<feature type="transmembrane region" description="Helical" evidence="1">
    <location>
        <begin position="22"/>
        <end position="45"/>
    </location>
</feature>
<dbReference type="AlphaFoldDB" id="A0A0F7FU59"/>
<accession>A0A0F7FU59</accession>
<dbReference type="HOGENOM" id="CLU_3189815_0_0_11"/>
<sequence>MPEFSVRPPAQPHRFAAPIDRLLVGAGCLLVIGAPLLALASCTVWR</sequence>
<proteinExistence type="predicted"/>
<reference evidence="2" key="1">
    <citation type="submission" date="2019-08" db="EMBL/GenBank/DDBJ databases">
        <title>Complete genome sequence of a mangrove-derived Streptomyces xiamenensis.</title>
        <authorList>
            <person name="Xu J."/>
        </authorList>
    </citation>
    <scope>NUCLEOTIDE SEQUENCE</scope>
    <source>
        <strain evidence="2">318</strain>
    </source>
</reference>
<keyword evidence="1" id="KW-1133">Transmembrane helix</keyword>
<dbReference type="KEGG" id="sxi:SXIM_18850"/>
<evidence type="ECO:0000313" key="2">
    <source>
        <dbReference type="EMBL" id="AKG43269.1"/>
    </source>
</evidence>
<evidence type="ECO:0000313" key="3">
    <source>
        <dbReference type="Proteomes" id="UP000034034"/>
    </source>
</evidence>
<organism evidence="2 3">
    <name type="scientific">Streptomyces xiamenensis</name>
    <dbReference type="NCBI Taxonomy" id="408015"/>
    <lineage>
        <taxon>Bacteria</taxon>
        <taxon>Bacillati</taxon>
        <taxon>Actinomycetota</taxon>
        <taxon>Actinomycetes</taxon>
        <taxon>Kitasatosporales</taxon>
        <taxon>Streptomycetaceae</taxon>
        <taxon>Streptomyces</taxon>
    </lineage>
</organism>
<keyword evidence="1" id="KW-0472">Membrane</keyword>
<evidence type="ECO:0000256" key="1">
    <source>
        <dbReference type="SAM" id="Phobius"/>
    </source>
</evidence>
<keyword evidence="3" id="KW-1185">Reference proteome</keyword>
<gene>
    <name evidence="2" type="ORF">SXIM_18850</name>
</gene>
<dbReference type="Proteomes" id="UP000034034">
    <property type="component" value="Chromosome"/>
</dbReference>
<dbReference type="RefSeq" id="WP_158708063.1">
    <property type="nucleotide sequence ID" value="NZ_CBDRAA010000021.1"/>
</dbReference>
<dbReference type="EMBL" id="CP009922">
    <property type="protein sequence ID" value="AKG43269.1"/>
    <property type="molecule type" value="Genomic_DNA"/>
</dbReference>
<dbReference type="PATRIC" id="fig|408015.6.peg.1918"/>